<protein>
    <recommendedName>
        <fullName evidence="1">peptide-methionine (S)-S-oxide reductase</fullName>
        <ecNumber evidence="1">1.8.4.11</ecNumber>
    </recommendedName>
</protein>
<dbReference type="GO" id="GO:0005737">
    <property type="term" value="C:cytoplasm"/>
    <property type="evidence" value="ECO:0007669"/>
    <property type="project" value="TreeGrafter"/>
</dbReference>
<gene>
    <name evidence="6" type="primary">msrAB_9</name>
    <name evidence="6" type="ORF">SDC9_65410</name>
</gene>
<dbReference type="HAMAP" id="MF_01401">
    <property type="entry name" value="MsrA"/>
    <property type="match status" value="1"/>
</dbReference>
<name>A0A644XRX2_9ZZZZ</name>
<dbReference type="PANTHER" id="PTHR42799">
    <property type="entry name" value="MITOCHONDRIAL PEPTIDE METHIONINE SULFOXIDE REDUCTASE"/>
    <property type="match status" value="1"/>
</dbReference>
<dbReference type="EC" id="1.8.4.11" evidence="1"/>
<reference evidence="6" key="1">
    <citation type="submission" date="2019-08" db="EMBL/GenBank/DDBJ databases">
        <authorList>
            <person name="Kucharzyk K."/>
            <person name="Murdoch R.W."/>
            <person name="Higgins S."/>
            <person name="Loffler F."/>
        </authorList>
    </citation>
    <scope>NUCLEOTIDE SEQUENCE</scope>
</reference>
<organism evidence="6">
    <name type="scientific">bioreactor metagenome</name>
    <dbReference type="NCBI Taxonomy" id="1076179"/>
    <lineage>
        <taxon>unclassified sequences</taxon>
        <taxon>metagenomes</taxon>
        <taxon>ecological metagenomes</taxon>
    </lineage>
</organism>
<comment type="catalytic activity">
    <reaction evidence="4">
        <text>[thioredoxin]-disulfide + L-methionine + H2O = L-methionine (S)-S-oxide + [thioredoxin]-dithiol</text>
        <dbReference type="Rhea" id="RHEA:19993"/>
        <dbReference type="Rhea" id="RHEA-COMP:10698"/>
        <dbReference type="Rhea" id="RHEA-COMP:10700"/>
        <dbReference type="ChEBI" id="CHEBI:15377"/>
        <dbReference type="ChEBI" id="CHEBI:29950"/>
        <dbReference type="ChEBI" id="CHEBI:50058"/>
        <dbReference type="ChEBI" id="CHEBI:57844"/>
        <dbReference type="ChEBI" id="CHEBI:58772"/>
        <dbReference type="EC" id="1.8.4.11"/>
    </reaction>
</comment>
<evidence type="ECO:0000313" key="6">
    <source>
        <dbReference type="EMBL" id="MPM18992.1"/>
    </source>
</evidence>
<dbReference type="Pfam" id="PF01625">
    <property type="entry name" value="PMSR"/>
    <property type="match status" value="1"/>
</dbReference>
<dbReference type="NCBIfam" id="TIGR00401">
    <property type="entry name" value="msrA"/>
    <property type="match status" value="1"/>
</dbReference>
<dbReference type="GO" id="GO:0034599">
    <property type="term" value="P:cellular response to oxidative stress"/>
    <property type="evidence" value="ECO:0007669"/>
    <property type="project" value="TreeGrafter"/>
</dbReference>
<dbReference type="Gene3D" id="3.30.1060.10">
    <property type="entry name" value="Peptide methionine sulphoxide reductase MsrA"/>
    <property type="match status" value="1"/>
</dbReference>
<accession>A0A644XRX2</accession>
<dbReference type="AlphaFoldDB" id="A0A644XRX2"/>
<proteinExistence type="inferred from homology"/>
<dbReference type="InterPro" id="IPR050162">
    <property type="entry name" value="MsrA_MetSO_reductase"/>
</dbReference>
<evidence type="ECO:0000256" key="4">
    <source>
        <dbReference type="ARBA" id="ARBA00048782"/>
    </source>
</evidence>
<dbReference type="InterPro" id="IPR036509">
    <property type="entry name" value="Met_Sox_Rdtase_MsrA_sf"/>
</dbReference>
<sequence>MKKIWLAGGCFWGVEAYFQQLKGVLDTTVGYGQGVTENPSYQEVCSGATGHTEVCELTYDEVILALPKVLEHFFRIIDPTTLNRQGPDRGTQYRTGIYYNDSSELPIIKEFIKQIQAGYDRPIVVEIEPLKNFSPAENYHQDYIMKTPGGYCHVNLALARPEECK</sequence>
<dbReference type="EMBL" id="VSSQ01003090">
    <property type="protein sequence ID" value="MPM18992.1"/>
    <property type="molecule type" value="Genomic_DNA"/>
</dbReference>
<dbReference type="GO" id="GO:0008113">
    <property type="term" value="F:peptide-methionine (S)-S-oxide reductase activity"/>
    <property type="evidence" value="ECO:0007669"/>
    <property type="project" value="UniProtKB-EC"/>
</dbReference>
<comment type="caution">
    <text evidence="6">The sequence shown here is derived from an EMBL/GenBank/DDBJ whole genome shotgun (WGS) entry which is preliminary data.</text>
</comment>
<dbReference type="SUPFAM" id="SSF55068">
    <property type="entry name" value="Peptide methionine sulfoxide reductase"/>
    <property type="match status" value="1"/>
</dbReference>
<feature type="domain" description="Peptide methionine sulphoxide reductase MsrA" evidence="5">
    <location>
        <begin position="3"/>
        <end position="153"/>
    </location>
</feature>
<evidence type="ECO:0000256" key="2">
    <source>
        <dbReference type="ARBA" id="ARBA00023002"/>
    </source>
</evidence>
<dbReference type="PANTHER" id="PTHR42799:SF2">
    <property type="entry name" value="MITOCHONDRIAL PEPTIDE METHIONINE SULFOXIDE REDUCTASE"/>
    <property type="match status" value="1"/>
</dbReference>
<evidence type="ECO:0000256" key="1">
    <source>
        <dbReference type="ARBA" id="ARBA00012502"/>
    </source>
</evidence>
<evidence type="ECO:0000256" key="3">
    <source>
        <dbReference type="ARBA" id="ARBA00047806"/>
    </source>
</evidence>
<evidence type="ECO:0000259" key="5">
    <source>
        <dbReference type="Pfam" id="PF01625"/>
    </source>
</evidence>
<comment type="catalytic activity">
    <reaction evidence="3">
        <text>L-methionyl-[protein] + [thioredoxin]-disulfide + H2O = L-methionyl-(S)-S-oxide-[protein] + [thioredoxin]-dithiol</text>
        <dbReference type="Rhea" id="RHEA:14217"/>
        <dbReference type="Rhea" id="RHEA-COMP:10698"/>
        <dbReference type="Rhea" id="RHEA-COMP:10700"/>
        <dbReference type="Rhea" id="RHEA-COMP:12313"/>
        <dbReference type="Rhea" id="RHEA-COMP:12315"/>
        <dbReference type="ChEBI" id="CHEBI:15377"/>
        <dbReference type="ChEBI" id="CHEBI:16044"/>
        <dbReference type="ChEBI" id="CHEBI:29950"/>
        <dbReference type="ChEBI" id="CHEBI:44120"/>
        <dbReference type="ChEBI" id="CHEBI:50058"/>
        <dbReference type="EC" id="1.8.4.11"/>
    </reaction>
</comment>
<keyword evidence="2" id="KW-0560">Oxidoreductase</keyword>
<dbReference type="InterPro" id="IPR002569">
    <property type="entry name" value="Met_Sox_Rdtase_MsrA_dom"/>
</dbReference>